<dbReference type="InterPro" id="IPR049249">
    <property type="entry name" value="DUF6882"/>
</dbReference>
<dbReference type="OrthoDB" id="7859927at2"/>
<dbReference type="Pfam" id="PF21813">
    <property type="entry name" value="DUF6882"/>
    <property type="match status" value="1"/>
</dbReference>
<keyword evidence="2" id="KW-1185">Reference proteome</keyword>
<proteinExistence type="predicted"/>
<organism evidence="1 2">
    <name type="scientific">Sphingobacterium humi</name>
    <dbReference type="NCBI Taxonomy" id="1796905"/>
    <lineage>
        <taxon>Bacteria</taxon>
        <taxon>Pseudomonadati</taxon>
        <taxon>Bacteroidota</taxon>
        <taxon>Sphingobacteriia</taxon>
        <taxon>Sphingobacteriales</taxon>
        <taxon>Sphingobacteriaceae</taxon>
        <taxon>Sphingobacterium</taxon>
    </lineage>
</organism>
<dbReference type="EMBL" id="WSQA01000015">
    <property type="protein sequence ID" value="MVZ63680.1"/>
    <property type="molecule type" value="Genomic_DNA"/>
</dbReference>
<protein>
    <submittedName>
        <fullName evidence="1">Uncharacterized protein</fullName>
    </submittedName>
</protein>
<evidence type="ECO:0000313" key="2">
    <source>
        <dbReference type="Proteomes" id="UP000435036"/>
    </source>
</evidence>
<sequence>MSLEKPIVDESFRVLHKKAHEFISDQHELLTDHFGFADFDQYQIEEATSSIHFLKNQQEVLALSYQPVGYLDDAGHWHWHWQAENLPQAEREQLEVVKNYGDMFNFALLTEPEWPATDADAWAVTAVSGYLRAAKGIFKARINDRPTFIYFKEMIPQE</sequence>
<comment type="caution">
    <text evidence="1">The sequence shown here is derived from an EMBL/GenBank/DDBJ whole genome shotgun (WGS) entry which is preliminary data.</text>
</comment>
<gene>
    <name evidence="1" type="ORF">GQF63_16755</name>
</gene>
<dbReference type="AlphaFoldDB" id="A0A6N8L1T2"/>
<evidence type="ECO:0000313" key="1">
    <source>
        <dbReference type="EMBL" id="MVZ63680.1"/>
    </source>
</evidence>
<dbReference type="RefSeq" id="WP_160370400.1">
    <property type="nucleotide sequence ID" value="NZ_WSQA01000015.1"/>
</dbReference>
<dbReference type="Proteomes" id="UP000435036">
    <property type="component" value="Unassembled WGS sequence"/>
</dbReference>
<reference evidence="1 2" key="1">
    <citation type="submission" date="2019-12" db="EMBL/GenBank/DDBJ databases">
        <authorList>
            <person name="Dong K."/>
        </authorList>
    </citation>
    <scope>NUCLEOTIDE SEQUENCE [LARGE SCALE GENOMIC DNA]</scope>
    <source>
        <strain evidence="1 2">JCM 31225</strain>
    </source>
</reference>
<name>A0A6N8L1T2_9SPHI</name>
<accession>A0A6N8L1T2</accession>